<keyword evidence="4" id="KW-1185">Reference proteome</keyword>
<feature type="coiled-coil region" evidence="1">
    <location>
        <begin position="450"/>
        <end position="569"/>
    </location>
</feature>
<feature type="region of interest" description="Disordered" evidence="2">
    <location>
        <begin position="166"/>
        <end position="246"/>
    </location>
</feature>
<reference evidence="3 4" key="1">
    <citation type="submission" date="2015-01" db="EMBL/GenBank/DDBJ databases">
        <title>The Genome Sequence of Fonsecaea multimorphosa CBS 102226.</title>
        <authorList>
            <consortium name="The Broad Institute Genomics Platform"/>
            <person name="Cuomo C."/>
            <person name="de Hoog S."/>
            <person name="Gorbushina A."/>
            <person name="Stielow B."/>
            <person name="Teixiera M."/>
            <person name="Abouelleil A."/>
            <person name="Chapman S.B."/>
            <person name="Priest M."/>
            <person name="Young S.K."/>
            <person name="Wortman J."/>
            <person name="Nusbaum C."/>
            <person name="Birren B."/>
        </authorList>
    </citation>
    <scope>NUCLEOTIDE SEQUENCE [LARGE SCALE GENOMIC DNA]</scope>
    <source>
        <strain evidence="3 4">CBS 102226</strain>
    </source>
</reference>
<feature type="compositionally biased region" description="Polar residues" evidence="2">
    <location>
        <begin position="166"/>
        <end position="199"/>
    </location>
</feature>
<feature type="compositionally biased region" description="Low complexity" evidence="2">
    <location>
        <begin position="200"/>
        <end position="212"/>
    </location>
</feature>
<feature type="coiled-coil region" evidence="1">
    <location>
        <begin position="617"/>
        <end position="658"/>
    </location>
</feature>
<evidence type="ECO:0000313" key="3">
    <source>
        <dbReference type="EMBL" id="KIX98701.1"/>
    </source>
</evidence>
<dbReference type="GO" id="GO:0016460">
    <property type="term" value="C:myosin II complex"/>
    <property type="evidence" value="ECO:0007669"/>
    <property type="project" value="TreeGrafter"/>
</dbReference>
<feature type="region of interest" description="Disordered" evidence="2">
    <location>
        <begin position="1"/>
        <end position="117"/>
    </location>
</feature>
<feature type="compositionally biased region" description="Polar residues" evidence="2">
    <location>
        <begin position="1"/>
        <end position="10"/>
    </location>
</feature>
<feature type="region of interest" description="Disordered" evidence="2">
    <location>
        <begin position="373"/>
        <end position="392"/>
    </location>
</feature>
<dbReference type="GeneID" id="27710907"/>
<proteinExistence type="predicted"/>
<dbReference type="PANTHER" id="PTHR45615:SF40">
    <property type="entry name" value="MYOSIN HEAVY CHAIN, NON-MUSCLE"/>
    <property type="match status" value="1"/>
</dbReference>
<feature type="compositionally biased region" description="Low complexity" evidence="2">
    <location>
        <begin position="29"/>
        <end position="45"/>
    </location>
</feature>
<accession>A0A0D2INU7</accession>
<evidence type="ECO:0000256" key="1">
    <source>
        <dbReference type="SAM" id="Coils"/>
    </source>
</evidence>
<dbReference type="GO" id="GO:0032982">
    <property type="term" value="C:myosin filament"/>
    <property type="evidence" value="ECO:0007669"/>
    <property type="project" value="TreeGrafter"/>
</dbReference>
<dbReference type="VEuPathDB" id="FungiDB:Z520_05161"/>
<feature type="coiled-coil region" evidence="1">
    <location>
        <begin position="696"/>
        <end position="737"/>
    </location>
</feature>
<feature type="region of interest" description="Disordered" evidence="2">
    <location>
        <begin position="311"/>
        <end position="339"/>
    </location>
</feature>
<gene>
    <name evidence="3" type="ORF">Z520_05161</name>
</gene>
<dbReference type="EMBL" id="KN848070">
    <property type="protein sequence ID" value="KIX98701.1"/>
    <property type="molecule type" value="Genomic_DNA"/>
</dbReference>
<protein>
    <submittedName>
        <fullName evidence="3">Uncharacterized protein</fullName>
    </submittedName>
</protein>
<dbReference type="PANTHER" id="PTHR45615">
    <property type="entry name" value="MYOSIN HEAVY CHAIN, NON-MUSCLE"/>
    <property type="match status" value="1"/>
</dbReference>
<name>A0A0D2INU7_9EURO</name>
<dbReference type="Proteomes" id="UP000053411">
    <property type="component" value="Unassembled WGS sequence"/>
</dbReference>
<dbReference type="OrthoDB" id="6365728at2759"/>
<evidence type="ECO:0000313" key="4">
    <source>
        <dbReference type="Proteomes" id="UP000053411"/>
    </source>
</evidence>
<dbReference type="GO" id="GO:0000146">
    <property type="term" value="F:microfilament motor activity"/>
    <property type="evidence" value="ECO:0007669"/>
    <property type="project" value="TreeGrafter"/>
</dbReference>
<sequence length="1059" mass="117191">MSTSAYQTSARPRGRPGSFSDTSEKQTRSRASSSASAKLSKTLSRTLEEVSIPRHSRSNSPAIYFHRPRTLDSKWPDPGVASSRYSAVSLRSDKSISSRMEDDPVHAPSSPTKVKPHIIQRPHDIPNTSIADAHPLSSTKPSMTAVPEAGELIGSFTRNAELLQTSQGLGPKSQSSRSLAAMQPTVSEGPQDITPIQKTSSSPKISMSSPYPTDVSEPSKKGSKSSLREEMALASPRTSKSSLHETTVRPMGTTSAVPCAHDPLVAPTPQGPVVFIQPTYGQHLVESGEGDMPFMPSPTLATEGAYLHGYPPHGRSPLASPPLSPFLQQPAASPPPQGVPFPPPFPYHYPHPFVANPNLQLAFYPPHFTSPAPPFPHPDTVSRSGSAGPDDERTKLLEKVSSVLPDINRLLHYYQESQGLLSEKDLLVKQAESQHNEEVAKLRIELSVSKEEYERIIGEQARENLKLKNEMTEQAESLEASSRELARANEEIARLTLKCESLQNEAENSRATNEQLNAQKIDLEDRVEAVKEQLTDERTEHERAQADLIQAHEQQMAEREDAHTKLLNEHKTGLSKLQLDLAGMITKHTQQRRDLESARAVISEHEHSLAAKSKELIDSAQAHKNELDAKRKAVEEIAEQHKQEIAALSQKLAQTVGKHKDEVTALREGHQREFGQIRKAAEGRLSEMITTHKQREAQLQAELNTFRSTVEELKEDLEQQRIANDSLRSELSTAQKAHQTLQTSHNMTNQHHAELAESIICLRDKQAQWQRESERMERILQSLGVISAGKEKSDEFFKSAFKSLALLVEKVSEQFFQDQPCLTYALARTVQLSNLPDMTGTTTTARGLRSLLIQSQIFSVLHQRIFQPFLFTSSYDECDGSGLDMCLARVSKMISAKSVHREAIWRAITMRALYTSPFGRRAASTVATSASKEIVDKLQSMTLVEHVPALIEAVRSIAKAAVQLWRQVRVEWAAVRCSMPPRVLKMEGTSSLTDVTLGIRPHIFREGVRTVDDDGSNTGPLKSPPTTGCIYLQGTALCHDSPLVIARRQELMAGVDGRE</sequence>
<keyword evidence="1" id="KW-0175">Coiled coil</keyword>
<dbReference type="GO" id="GO:0005737">
    <property type="term" value="C:cytoplasm"/>
    <property type="evidence" value="ECO:0007669"/>
    <property type="project" value="TreeGrafter"/>
</dbReference>
<organism evidence="3 4">
    <name type="scientific">Fonsecaea multimorphosa CBS 102226</name>
    <dbReference type="NCBI Taxonomy" id="1442371"/>
    <lineage>
        <taxon>Eukaryota</taxon>
        <taxon>Fungi</taxon>
        <taxon>Dikarya</taxon>
        <taxon>Ascomycota</taxon>
        <taxon>Pezizomycotina</taxon>
        <taxon>Eurotiomycetes</taxon>
        <taxon>Chaetothyriomycetidae</taxon>
        <taxon>Chaetothyriales</taxon>
        <taxon>Herpotrichiellaceae</taxon>
        <taxon>Fonsecaea</taxon>
    </lineage>
</organism>
<dbReference type="AlphaFoldDB" id="A0A0D2INU7"/>
<dbReference type="GO" id="GO:0051015">
    <property type="term" value="F:actin filament binding"/>
    <property type="evidence" value="ECO:0007669"/>
    <property type="project" value="TreeGrafter"/>
</dbReference>
<dbReference type="RefSeq" id="XP_016632824.1">
    <property type="nucleotide sequence ID" value="XM_016775665.1"/>
</dbReference>
<evidence type="ECO:0000256" key="2">
    <source>
        <dbReference type="SAM" id="MobiDB-lite"/>
    </source>
</evidence>
<feature type="compositionally biased region" description="Basic and acidic residues" evidence="2">
    <location>
        <begin position="91"/>
        <end position="105"/>
    </location>
</feature>